<evidence type="ECO:0000313" key="1">
    <source>
        <dbReference type="EMBL" id="MDT3282432.1"/>
    </source>
</evidence>
<keyword evidence="2" id="KW-1185">Reference proteome</keyword>
<protein>
    <submittedName>
        <fullName evidence="1">Uncharacterized protein</fullName>
    </submittedName>
</protein>
<feature type="non-terminal residue" evidence="1">
    <location>
        <position position="1"/>
    </location>
</feature>
<organism evidence="1 2">
    <name type="scientific">Shewanella scandinavica</name>
    <dbReference type="NCBI Taxonomy" id="3063538"/>
    <lineage>
        <taxon>Bacteria</taxon>
        <taxon>Pseudomonadati</taxon>
        <taxon>Pseudomonadota</taxon>
        <taxon>Gammaproteobacteria</taxon>
        <taxon>Alteromonadales</taxon>
        <taxon>Shewanellaceae</taxon>
        <taxon>Shewanella</taxon>
    </lineage>
</organism>
<gene>
    <name evidence="1" type="ORF">Q4Q50_19305</name>
</gene>
<dbReference type="Proteomes" id="UP001249505">
    <property type="component" value="Unassembled WGS sequence"/>
</dbReference>
<dbReference type="EMBL" id="JAUOES010000029">
    <property type="protein sequence ID" value="MDT3282432.1"/>
    <property type="molecule type" value="Genomic_DNA"/>
</dbReference>
<proteinExistence type="predicted"/>
<comment type="caution">
    <text evidence="1">The sequence shown here is derived from an EMBL/GenBank/DDBJ whole genome shotgun (WGS) entry which is preliminary data.</text>
</comment>
<reference evidence="1 2" key="1">
    <citation type="submission" date="2023-07" db="EMBL/GenBank/DDBJ databases">
        <title>Novel Shewanella species isolated from Baltic Sea sediments.</title>
        <authorList>
            <person name="Martin-Rodriguez A.J."/>
        </authorList>
    </citation>
    <scope>NUCLEOTIDE SEQUENCE [LARGE SCALE GENOMIC DNA]</scope>
    <source>
        <strain evidence="1 2">SP2S1-2</strain>
    </source>
</reference>
<name>A0ABU3G7B4_9GAMM</name>
<accession>A0ABU3G7B4</accession>
<sequence length="73" mass="7834">LNSCGLTAEMNQDRGASPTPYQGGLLVLSKTSMLNYQLDIPISRSKRPLALALGFSKTHLAKLHALVTGLILQ</sequence>
<evidence type="ECO:0000313" key="2">
    <source>
        <dbReference type="Proteomes" id="UP001249505"/>
    </source>
</evidence>
<dbReference type="RefSeq" id="WP_311900699.1">
    <property type="nucleotide sequence ID" value="NZ_JAUOES010000029.1"/>
</dbReference>